<gene>
    <name evidence="2" type="ORF">PT974_12079</name>
</gene>
<evidence type="ECO:0000313" key="3">
    <source>
        <dbReference type="Proteomes" id="UP001338125"/>
    </source>
</evidence>
<keyword evidence="3" id="KW-1185">Reference proteome</keyword>
<sequence>MFTTAFIVPLPTSEDWNDFLTRLPLPNAARRRLSTASSSNIMSSSNTSEELIRRKSSNGTFYLR</sequence>
<dbReference type="EMBL" id="JAVFKD010000016">
    <property type="protein sequence ID" value="KAK5987943.1"/>
    <property type="molecule type" value="Genomic_DNA"/>
</dbReference>
<protein>
    <submittedName>
        <fullName evidence="2">Uncharacterized protein</fullName>
    </submittedName>
</protein>
<dbReference type="Proteomes" id="UP001338125">
    <property type="component" value="Unassembled WGS sequence"/>
</dbReference>
<evidence type="ECO:0000256" key="1">
    <source>
        <dbReference type="SAM" id="MobiDB-lite"/>
    </source>
</evidence>
<feature type="region of interest" description="Disordered" evidence="1">
    <location>
        <begin position="33"/>
        <end position="64"/>
    </location>
</feature>
<feature type="compositionally biased region" description="Low complexity" evidence="1">
    <location>
        <begin position="33"/>
        <end position="48"/>
    </location>
</feature>
<comment type="caution">
    <text evidence="2">The sequence shown here is derived from an EMBL/GenBank/DDBJ whole genome shotgun (WGS) entry which is preliminary data.</text>
</comment>
<reference evidence="2 3" key="1">
    <citation type="submission" date="2024-01" db="EMBL/GenBank/DDBJ databases">
        <title>Complete genome of Cladobotryum mycophilum ATHUM6906.</title>
        <authorList>
            <person name="Christinaki A.C."/>
            <person name="Myridakis A.I."/>
            <person name="Kouvelis V.N."/>
        </authorList>
    </citation>
    <scope>NUCLEOTIDE SEQUENCE [LARGE SCALE GENOMIC DNA]</scope>
    <source>
        <strain evidence="2 3">ATHUM6906</strain>
    </source>
</reference>
<organism evidence="2 3">
    <name type="scientific">Cladobotryum mycophilum</name>
    <dbReference type="NCBI Taxonomy" id="491253"/>
    <lineage>
        <taxon>Eukaryota</taxon>
        <taxon>Fungi</taxon>
        <taxon>Dikarya</taxon>
        <taxon>Ascomycota</taxon>
        <taxon>Pezizomycotina</taxon>
        <taxon>Sordariomycetes</taxon>
        <taxon>Hypocreomycetidae</taxon>
        <taxon>Hypocreales</taxon>
        <taxon>Hypocreaceae</taxon>
        <taxon>Cladobotryum</taxon>
    </lineage>
</organism>
<evidence type="ECO:0000313" key="2">
    <source>
        <dbReference type="EMBL" id="KAK5987943.1"/>
    </source>
</evidence>
<name>A0ABR0S752_9HYPO</name>
<accession>A0ABR0S752</accession>
<proteinExistence type="predicted"/>